<organism evidence="2 3">
    <name type="scientific">Hymenobacter saemangeumensis</name>
    <dbReference type="NCBI Taxonomy" id="1084522"/>
    <lineage>
        <taxon>Bacteria</taxon>
        <taxon>Pseudomonadati</taxon>
        <taxon>Bacteroidota</taxon>
        <taxon>Cytophagia</taxon>
        <taxon>Cytophagales</taxon>
        <taxon>Hymenobacteraceae</taxon>
        <taxon>Hymenobacter</taxon>
    </lineage>
</organism>
<evidence type="ECO:0000256" key="1">
    <source>
        <dbReference type="SAM" id="Phobius"/>
    </source>
</evidence>
<accession>A0ABP8I0B7</accession>
<dbReference type="Proteomes" id="UP001501153">
    <property type="component" value="Unassembled WGS sequence"/>
</dbReference>
<evidence type="ECO:0000313" key="2">
    <source>
        <dbReference type="EMBL" id="GAA4348621.1"/>
    </source>
</evidence>
<name>A0ABP8I0B7_9BACT</name>
<proteinExistence type="predicted"/>
<keyword evidence="1" id="KW-0472">Membrane</keyword>
<reference evidence="3" key="1">
    <citation type="journal article" date="2019" name="Int. J. Syst. Evol. Microbiol.">
        <title>The Global Catalogue of Microorganisms (GCM) 10K type strain sequencing project: providing services to taxonomists for standard genome sequencing and annotation.</title>
        <authorList>
            <consortium name="The Broad Institute Genomics Platform"/>
            <consortium name="The Broad Institute Genome Sequencing Center for Infectious Disease"/>
            <person name="Wu L."/>
            <person name="Ma J."/>
        </authorList>
    </citation>
    <scope>NUCLEOTIDE SEQUENCE [LARGE SCALE GENOMIC DNA]</scope>
    <source>
        <strain evidence="3">JCM 17923</strain>
    </source>
</reference>
<protein>
    <submittedName>
        <fullName evidence="2">Uncharacterized protein</fullName>
    </submittedName>
</protein>
<evidence type="ECO:0000313" key="3">
    <source>
        <dbReference type="Proteomes" id="UP001501153"/>
    </source>
</evidence>
<comment type="caution">
    <text evidence="2">The sequence shown here is derived from an EMBL/GenBank/DDBJ whole genome shotgun (WGS) entry which is preliminary data.</text>
</comment>
<keyword evidence="1" id="KW-1133">Transmembrane helix</keyword>
<gene>
    <name evidence="2" type="ORF">GCM10023185_04710</name>
</gene>
<keyword evidence="3" id="KW-1185">Reference proteome</keyword>
<dbReference type="EMBL" id="BAABGZ010000008">
    <property type="protein sequence ID" value="GAA4348621.1"/>
    <property type="molecule type" value="Genomic_DNA"/>
</dbReference>
<feature type="transmembrane region" description="Helical" evidence="1">
    <location>
        <begin position="12"/>
        <end position="34"/>
    </location>
</feature>
<sequence>MFKIPKDPELPAWVFLLLRLGSLLAVAIVAAFIVRCSGS</sequence>
<keyword evidence="1" id="KW-0812">Transmembrane</keyword>